<accession>A0A9N9F6R1</accession>
<protein>
    <submittedName>
        <fullName evidence="1">14709_t:CDS:1</fullName>
    </submittedName>
</protein>
<dbReference type="AlphaFoldDB" id="A0A9N9F6R1"/>
<dbReference type="Proteomes" id="UP000789342">
    <property type="component" value="Unassembled WGS sequence"/>
</dbReference>
<feature type="non-terminal residue" evidence="1">
    <location>
        <position position="1"/>
    </location>
</feature>
<evidence type="ECO:0000313" key="2">
    <source>
        <dbReference type="Proteomes" id="UP000789342"/>
    </source>
</evidence>
<name>A0A9N9F6R1_9GLOM</name>
<dbReference type="OrthoDB" id="2317359at2759"/>
<proteinExistence type="predicted"/>
<comment type="caution">
    <text evidence="1">The sequence shown here is derived from an EMBL/GenBank/DDBJ whole genome shotgun (WGS) entry which is preliminary data.</text>
</comment>
<organism evidence="1 2">
    <name type="scientific">Acaulospora morrowiae</name>
    <dbReference type="NCBI Taxonomy" id="94023"/>
    <lineage>
        <taxon>Eukaryota</taxon>
        <taxon>Fungi</taxon>
        <taxon>Fungi incertae sedis</taxon>
        <taxon>Mucoromycota</taxon>
        <taxon>Glomeromycotina</taxon>
        <taxon>Glomeromycetes</taxon>
        <taxon>Diversisporales</taxon>
        <taxon>Acaulosporaceae</taxon>
        <taxon>Acaulospora</taxon>
    </lineage>
</organism>
<sequence length="180" mass="20599">LTLRAQDESQSDFHVARRWENARKASDPLIHFHQIINSEVVGVNSGSFNVNISKRKNREGVQGKELYDESISCDSLDAKPIAKRNKENKKNSDDKINNIIEKPHLMESNQDDSLILKSADSKINQENQSLCSLPSVPSSNINCEEDVVPEHYNARKRTKNVYSWEDAIDKIDFRNTSRKM</sequence>
<gene>
    <name evidence="1" type="ORF">AMORRO_LOCUS3826</name>
</gene>
<reference evidence="1" key="1">
    <citation type="submission" date="2021-06" db="EMBL/GenBank/DDBJ databases">
        <authorList>
            <person name="Kallberg Y."/>
            <person name="Tangrot J."/>
            <person name="Rosling A."/>
        </authorList>
    </citation>
    <scope>NUCLEOTIDE SEQUENCE</scope>
    <source>
        <strain evidence="1">CL551</strain>
    </source>
</reference>
<keyword evidence="2" id="KW-1185">Reference proteome</keyword>
<dbReference type="EMBL" id="CAJVPV010001938">
    <property type="protein sequence ID" value="CAG8513056.1"/>
    <property type="molecule type" value="Genomic_DNA"/>
</dbReference>
<evidence type="ECO:0000313" key="1">
    <source>
        <dbReference type="EMBL" id="CAG8513056.1"/>
    </source>
</evidence>